<reference evidence="2 3" key="1">
    <citation type="submission" date="2024-12" db="EMBL/GenBank/DDBJ databases">
        <title>The unique morphological basis and parallel evolutionary history of personate flowers in Penstemon.</title>
        <authorList>
            <person name="Depatie T.H."/>
            <person name="Wessinger C.A."/>
        </authorList>
    </citation>
    <scope>NUCLEOTIDE SEQUENCE [LARGE SCALE GENOMIC DNA]</scope>
    <source>
        <strain evidence="2">WTNN_2</strain>
        <tissue evidence="2">Leaf</tissue>
    </source>
</reference>
<organism evidence="2 3">
    <name type="scientific">Penstemon smallii</name>
    <dbReference type="NCBI Taxonomy" id="265156"/>
    <lineage>
        <taxon>Eukaryota</taxon>
        <taxon>Viridiplantae</taxon>
        <taxon>Streptophyta</taxon>
        <taxon>Embryophyta</taxon>
        <taxon>Tracheophyta</taxon>
        <taxon>Spermatophyta</taxon>
        <taxon>Magnoliopsida</taxon>
        <taxon>eudicotyledons</taxon>
        <taxon>Gunneridae</taxon>
        <taxon>Pentapetalae</taxon>
        <taxon>asterids</taxon>
        <taxon>lamiids</taxon>
        <taxon>Lamiales</taxon>
        <taxon>Plantaginaceae</taxon>
        <taxon>Cheloneae</taxon>
        <taxon>Penstemon</taxon>
    </lineage>
</organism>
<dbReference type="Proteomes" id="UP001634393">
    <property type="component" value="Unassembled WGS sequence"/>
</dbReference>
<protein>
    <submittedName>
        <fullName evidence="2">Uncharacterized protein</fullName>
    </submittedName>
</protein>
<feature type="region of interest" description="Disordered" evidence="1">
    <location>
        <begin position="1"/>
        <end position="23"/>
    </location>
</feature>
<evidence type="ECO:0000313" key="3">
    <source>
        <dbReference type="Proteomes" id="UP001634393"/>
    </source>
</evidence>
<name>A0ABD3S5M9_9LAMI</name>
<dbReference type="EMBL" id="JBJXBP010000007">
    <property type="protein sequence ID" value="KAL3819800.1"/>
    <property type="molecule type" value="Genomic_DNA"/>
</dbReference>
<accession>A0ABD3S5M9</accession>
<proteinExistence type="predicted"/>
<keyword evidence="3" id="KW-1185">Reference proteome</keyword>
<comment type="caution">
    <text evidence="2">The sequence shown here is derived from an EMBL/GenBank/DDBJ whole genome shotgun (WGS) entry which is preliminary data.</text>
</comment>
<sequence>MHKNDENPRISADSPNSGRAELF</sequence>
<gene>
    <name evidence="2" type="ORF">ACJIZ3_005705</name>
</gene>
<dbReference type="AlphaFoldDB" id="A0ABD3S5M9"/>
<evidence type="ECO:0000313" key="2">
    <source>
        <dbReference type="EMBL" id="KAL3819800.1"/>
    </source>
</evidence>
<evidence type="ECO:0000256" key="1">
    <source>
        <dbReference type="SAM" id="MobiDB-lite"/>
    </source>
</evidence>